<accession>A0ABS3W583</accession>
<dbReference type="InterPro" id="IPR037523">
    <property type="entry name" value="VOC_core"/>
</dbReference>
<organism evidence="2 3">
    <name type="scientific">Paenibacillus artemisiicola</name>
    <dbReference type="NCBI Taxonomy" id="1172618"/>
    <lineage>
        <taxon>Bacteria</taxon>
        <taxon>Bacillati</taxon>
        <taxon>Bacillota</taxon>
        <taxon>Bacilli</taxon>
        <taxon>Bacillales</taxon>
        <taxon>Paenibacillaceae</taxon>
        <taxon>Paenibacillus</taxon>
    </lineage>
</organism>
<name>A0ABS3W583_9BACL</name>
<dbReference type="InterPro" id="IPR052537">
    <property type="entry name" value="Extradiol_RC_dioxygenase"/>
</dbReference>
<dbReference type="PANTHER" id="PTHR36110">
    <property type="entry name" value="RING-CLEAVING DIOXYGENASE MHQE-RELATED"/>
    <property type="match status" value="1"/>
</dbReference>
<sequence length="315" mass="35405">MAGTAGIHHITSFIRTPQLNVDFYSRTLGLRLLKKSINFDAPEIYHLYYGNEAGRPGTALTFFPSKDARRGIVGGGQAGCTTLAVPANALAFWEERLASQRVACRRARRFDETYLRFADPDGLQLELVEREAGAPSKWPLGEIPFDKAIKGLGGAMLYSADPDGTQRTLQRILGLERVGREGGWVRYRTAGDPGNFIDLNALPMPWGDRGAGTVHHIAWRARNDEELRKCRERVVDHGFEATAIINRQRYNAFYYREQGGLLFEVATDAPGIVVNEPFEMHAKAPQLPSWSVVHREFIEDNLLPVKDRVLEEEKR</sequence>
<dbReference type="PANTHER" id="PTHR36110:SF2">
    <property type="entry name" value="RING-CLEAVING DIOXYGENASE MHQE-RELATED"/>
    <property type="match status" value="1"/>
</dbReference>
<dbReference type="Gene3D" id="3.10.180.10">
    <property type="entry name" value="2,3-Dihydroxybiphenyl 1,2-Dioxygenase, domain 1"/>
    <property type="match status" value="2"/>
</dbReference>
<evidence type="ECO:0000259" key="1">
    <source>
        <dbReference type="PROSITE" id="PS51819"/>
    </source>
</evidence>
<proteinExistence type="predicted"/>
<reference evidence="2 3" key="1">
    <citation type="submission" date="2021-03" db="EMBL/GenBank/DDBJ databases">
        <title>Paenibacillus artemisicola MWE-103 whole genome sequence.</title>
        <authorList>
            <person name="Ham Y.J."/>
        </authorList>
    </citation>
    <scope>NUCLEOTIDE SEQUENCE [LARGE SCALE GENOMIC DNA]</scope>
    <source>
        <strain evidence="2 3">MWE-103</strain>
    </source>
</reference>
<gene>
    <name evidence="2" type="ORF">I8J29_04680</name>
</gene>
<dbReference type="Proteomes" id="UP000670947">
    <property type="component" value="Unassembled WGS sequence"/>
</dbReference>
<feature type="domain" description="VOC" evidence="1">
    <location>
        <begin position="151"/>
        <end position="268"/>
    </location>
</feature>
<dbReference type="EMBL" id="JAGGDJ010000002">
    <property type="protein sequence ID" value="MBO7743477.1"/>
    <property type="molecule type" value="Genomic_DNA"/>
</dbReference>
<dbReference type="RefSeq" id="WP_208846737.1">
    <property type="nucleotide sequence ID" value="NZ_JAGGDJ010000002.1"/>
</dbReference>
<dbReference type="PROSITE" id="PS51819">
    <property type="entry name" value="VOC"/>
    <property type="match status" value="2"/>
</dbReference>
<feature type="domain" description="VOC" evidence="1">
    <location>
        <begin position="6"/>
        <end position="130"/>
    </location>
</feature>
<comment type="caution">
    <text evidence="2">The sequence shown here is derived from an EMBL/GenBank/DDBJ whole genome shotgun (WGS) entry which is preliminary data.</text>
</comment>
<protein>
    <submittedName>
        <fullName evidence="2">VOC family protein</fullName>
    </submittedName>
</protein>
<dbReference type="InterPro" id="IPR029068">
    <property type="entry name" value="Glyas_Bleomycin-R_OHBP_Dase"/>
</dbReference>
<keyword evidence="3" id="KW-1185">Reference proteome</keyword>
<evidence type="ECO:0000313" key="3">
    <source>
        <dbReference type="Proteomes" id="UP000670947"/>
    </source>
</evidence>
<dbReference type="Pfam" id="PF00903">
    <property type="entry name" value="Glyoxalase"/>
    <property type="match status" value="2"/>
</dbReference>
<evidence type="ECO:0000313" key="2">
    <source>
        <dbReference type="EMBL" id="MBO7743477.1"/>
    </source>
</evidence>
<dbReference type="SUPFAM" id="SSF54593">
    <property type="entry name" value="Glyoxalase/Bleomycin resistance protein/Dihydroxybiphenyl dioxygenase"/>
    <property type="match status" value="1"/>
</dbReference>
<dbReference type="InterPro" id="IPR004360">
    <property type="entry name" value="Glyas_Fos-R_dOase_dom"/>
</dbReference>